<dbReference type="AlphaFoldDB" id="A0A5N1ICF3"/>
<dbReference type="Proteomes" id="UP000327236">
    <property type="component" value="Unassembled WGS sequence"/>
</dbReference>
<dbReference type="KEGG" id="lje:BUE77_03595"/>
<dbReference type="GeneID" id="31742788"/>
<evidence type="ECO:0000313" key="2">
    <source>
        <dbReference type="EMBL" id="KAA9323038.1"/>
    </source>
</evidence>
<reference evidence="3 5" key="2">
    <citation type="submission" date="2024-04" db="EMBL/GenBank/DDBJ databases">
        <title>Three lactobacilli isolated from voided urine samples from females with type 2 diabetes.</title>
        <authorList>
            <person name="Kula A."/>
            <person name="Stegman N."/>
            <person name="Putonti C."/>
        </authorList>
    </citation>
    <scope>NUCLEOTIDE SEQUENCE [LARGE SCALE GENOMIC DNA]</scope>
    <source>
        <strain evidence="3 5">1855</strain>
    </source>
</reference>
<sequence length="148" mass="15902">MADSSTILLTSNQAGDEIKIDLSVLEVILAIAAEKVDGVAAMRGSLKSGLNWVLGRQDRGKGVAVSVNQDHKIVADVYAYFDAGVNVPKVAAKIQEKLAGQLSQMTDLTLTTVNVHVVGLIFPDEKAHVTKVEEDKKELFPESEKDGE</sequence>
<gene>
    <name evidence="3" type="ORF">AAC431_02475</name>
    <name evidence="2" type="ORF">F6H94_03780</name>
</gene>
<dbReference type="Proteomes" id="UP001385848">
    <property type="component" value="Unassembled WGS sequence"/>
</dbReference>
<dbReference type="OrthoDB" id="9793465at2"/>
<dbReference type="EMBL" id="JBBVUL010000003">
    <property type="protein sequence ID" value="MEL0564792.1"/>
    <property type="molecule type" value="Genomic_DNA"/>
</dbReference>
<dbReference type="InterPro" id="IPR005531">
    <property type="entry name" value="Asp23"/>
</dbReference>
<dbReference type="EMBL" id="VYWW01000012">
    <property type="protein sequence ID" value="KAA9323038.1"/>
    <property type="molecule type" value="Genomic_DNA"/>
</dbReference>
<evidence type="ECO:0000256" key="1">
    <source>
        <dbReference type="ARBA" id="ARBA00005721"/>
    </source>
</evidence>
<accession>A0A5N1ICF3</accession>
<evidence type="ECO:0000313" key="4">
    <source>
        <dbReference type="Proteomes" id="UP000327236"/>
    </source>
</evidence>
<reference evidence="2 4" key="1">
    <citation type="submission" date="2019-09" db="EMBL/GenBank/DDBJ databases">
        <title>Draft genome sequence assemblies of isolates from the urinary tract.</title>
        <authorList>
            <person name="Mores C.R."/>
            <person name="Putonti C."/>
            <person name="Wolfe A.J."/>
        </authorList>
    </citation>
    <scope>NUCLEOTIDE SEQUENCE [LARGE SCALE GENOMIC DNA]</scope>
    <source>
        <strain evidence="2 4">UMB246</strain>
    </source>
</reference>
<dbReference type="RefSeq" id="WP_006584924.1">
    <property type="nucleotide sequence ID" value="NZ_CATOUV010000001.1"/>
</dbReference>
<evidence type="ECO:0000313" key="5">
    <source>
        <dbReference type="Proteomes" id="UP001385848"/>
    </source>
</evidence>
<name>A0A5N1ICF3_LACJE</name>
<comment type="similarity">
    <text evidence="1">Belongs to the asp23 family.</text>
</comment>
<evidence type="ECO:0000313" key="3">
    <source>
        <dbReference type="EMBL" id="MEL0564792.1"/>
    </source>
</evidence>
<protein>
    <submittedName>
        <fullName evidence="2">Asp23/Gls24 family envelope stress response protein</fullName>
    </submittedName>
</protein>
<keyword evidence="5" id="KW-1185">Reference proteome</keyword>
<dbReference type="PANTHER" id="PTHR34297:SF1">
    <property type="entry name" value="ASP23_GLS24 FAMILY ENVELOPE STRESS RESPONSE PROTEIN"/>
    <property type="match status" value="1"/>
</dbReference>
<dbReference type="PANTHER" id="PTHR34297">
    <property type="entry name" value="HYPOTHETICAL CYTOSOLIC PROTEIN-RELATED"/>
    <property type="match status" value="1"/>
</dbReference>
<organism evidence="2 4">
    <name type="scientific">Lactobacillus jensenii</name>
    <dbReference type="NCBI Taxonomy" id="109790"/>
    <lineage>
        <taxon>Bacteria</taxon>
        <taxon>Bacillati</taxon>
        <taxon>Bacillota</taxon>
        <taxon>Bacilli</taxon>
        <taxon>Lactobacillales</taxon>
        <taxon>Lactobacillaceae</taxon>
        <taxon>Lactobacillus</taxon>
    </lineage>
</organism>
<proteinExistence type="inferred from homology"/>
<comment type="caution">
    <text evidence="2">The sequence shown here is derived from an EMBL/GenBank/DDBJ whole genome shotgun (WGS) entry which is preliminary data.</text>
</comment>
<dbReference type="Pfam" id="PF03780">
    <property type="entry name" value="Asp23"/>
    <property type="match status" value="1"/>
</dbReference>